<gene>
    <name evidence="4" type="ORF">COLO4_26771</name>
</gene>
<dbReference type="GO" id="GO:0008270">
    <property type="term" value="F:zinc ion binding"/>
    <property type="evidence" value="ECO:0007669"/>
    <property type="project" value="UniProtKB-KW"/>
</dbReference>
<protein>
    <recommendedName>
        <fullName evidence="3">RING-type domain-containing protein</fullName>
    </recommendedName>
</protein>
<dbReference type="EMBL" id="AWUE01019376">
    <property type="protein sequence ID" value="OMO73973.1"/>
    <property type="molecule type" value="Genomic_DNA"/>
</dbReference>
<feature type="compositionally biased region" description="Polar residues" evidence="2">
    <location>
        <begin position="529"/>
        <end position="538"/>
    </location>
</feature>
<dbReference type="Proteomes" id="UP000187203">
    <property type="component" value="Unassembled WGS sequence"/>
</dbReference>
<dbReference type="OrthoDB" id="1887047at2759"/>
<keyword evidence="1" id="KW-0479">Metal-binding</keyword>
<proteinExistence type="predicted"/>
<evidence type="ECO:0000259" key="3">
    <source>
        <dbReference type="PROSITE" id="PS50089"/>
    </source>
</evidence>
<dbReference type="SUPFAM" id="SSF57850">
    <property type="entry name" value="RING/U-box"/>
    <property type="match status" value="1"/>
</dbReference>
<feature type="compositionally biased region" description="Polar residues" evidence="2">
    <location>
        <begin position="172"/>
        <end position="188"/>
    </location>
</feature>
<feature type="region of interest" description="Disordered" evidence="2">
    <location>
        <begin position="152"/>
        <end position="188"/>
    </location>
</feature>
<organism evidence="4 5">
    <name type="scientific">Corchorus olitorius</name>
    <dbReference type="NCBI Taxonomy" id="93759"/>
    <lineage>
        <taxon>Eukaryota</taxon>
        <taxon>Viridiplantae</taxon>
        <taxon>Streptophyta</taxon>
        <taxon>Embryophyta</taxon>
        <taxon>Tracheophyta</taxon>
        <taxon>Spermatophyta</taxon>
        <taxon>Magnoliopsida</taxon>
        <taxon>eudicotyledons</taxon>
        <taxon>Gunneridae</taxon>
        <taxon>Pentapetalae</taxon>
        <taxon>rosids</taxon>
        <taxon>malvids</taxon>
        <taxon>Malvales</taxon>
        <taxon>Malvaceae</taxon>
        <taxon>Grewioideae</taxon>
        <taxon>Apeibeae</taxon>
        <taxon>Corchorus</taxon>
    </lineage>
</organism>
<dbReference type="InterPro" id="IPR001841">
    <property type="entry name" value="Znf_RING"/>
</dbReference>
<dbReference type="PANTHER" id="PTHR31150:SF6">
    <property type="entry name" value="ZINC ION BINDING PROTEIN"/>
    <property type="match status" value="1"/>
</dbReference>
<dbReference type="PANTHER" id="PTHR31150">
    <property type="entry name" value="EXPRESSED PROTEIN"/>
    <property type="match status" value="1"/>
</dbReference>
<evidence type="ECO:0000256" key="2">
    <source>
        <dbReference type="SAM" id="MobiDB-lite"/>
    </source>
</evidence>
<feature type="domain" description="RING-type" evidence="3">
    <location>
        <begin position="633"/>
        <end position="690"/>
    </location>
</feature>
<reference evidence="5" key="1">
    <citation type="submission" date="2013-09" db="EMBL/GenBank/DDBJ databases">
        <title>Corchorus olitorius genome sequencing.</title>
        <authorList>
            <person name="Alam M."/>
            <person name="Haque M.S."/>
            <person name="Islam M.S."/>
            <person name="Emdad E.M."/>
            <person name="Islam M.M."/>
            <person name="Ahmed B."/>
            <person name="Halim A."/>
            <person name="Hossen Q.M.M."/>
            <person name="Hossain M.Z."/>
            <person name="Ahmed R."/>
            <person name="Khan M.M."/>
            <person name="Islam R."/>
            <person name="Rashid M.M."/>
            <person name="Khan S.A."/>
            <person name="Rahman M.S."/>
            <person name="Alam M."/>
            <person name="Yahiya A.S."/>
            <person name="Khan M.S."/>
            <person name="Azam M.S."/>
            <person name="Haque T."/>
            <person name="Lashkar M.Z.H."/>
            <person name="Akhand A.I."/>
            <person name="Morshed G."/>
            <person name="Roy S."/>
            <person name="Uddin K.S."/>
            <person name="Rabeya T."/>
            <person name="Hossain A.S."/>
            <person name="Chowdhury A."/>
            <person name="Snigdha A.R."/>
            <person name="Mortoza M.S."/>
            <person name="Matin S.A."/>
            <person name="Hoque S.M.E."/>
            <person name="Islam M.K."/>
            <person name="Roy D.K."/>
            <person name="Haider R."/>
            <person name="Moosa M.M."/>
            <person name="Elias S.M."/>
            <person name="Hasan A.M."/>
            <person name="Jahan S."/>
            <person name="Shafiuddin M."/>
            <person name="Mahmood N."/>
            <person name="Shommy N.S."/>
        </authorList>
    </citation>
    <scope>NUCLEOTIDE SEQUENCE [LARGE SCALE GENOMIC DNA]</scope>
    <source>
        <strain evidence="5">cv. O-4</strain>
    </source>
</reference>
<feature type="region of interest" description="Disordered" evidence="2">
    <location>
        <begin position="1"/>
        <end position="27"/>
    </location>
</feature>
<name>A0A1R3HUD2_9ROSI</name>
<keyword evidence="1" id="KW-0863">Zinc-finger</keyword>
<keyword evidence="1" id="KW-0862">Zinc</keyword>
<keyword evidence="5" id="KW-1185">Reference proteome</keyword>
<feature type="compositionally biased region" description="Polar residues" evidence="2">
    <location>
        <begin position="13"/>
        <end position="27"/>
    </location>
</feature>
<accession>A0A1R3HUD2</accession>
<feature type="region of interest" description="Disordered" evidence="2">
    <location>
        <begin position="576"/>
        <end position="621"/>
    </location>
</feature>
<sequence>MGRGKSKKVDKNVPTSNPQIENTNEVGPQSLRNEAVCCTGITGVGTVDVPLKVLPHFSTSRVGDMSLPGIDRMMGTSERDSYQNFMGAKVDNSKAQSVGNFMSCSSRELSLGSAQDGKEMGSNDNLVDCVVQSDYPETLDRSFLTLGVGSNTEARAKSSAPSRGSIGKNDGAINTQFNPSHEQSGYGSTFSPDLRLGLVSGFQAYAGGVSSMEENKLGSSYLKTGFVGLPSIVQNAGDSSNASTLQNAGESFDASAFSGVEQNVDSFSPSEYNLGVFGSTSSNFGLSPSQMSPMPQTRVAHSLLKAGDHNFGAAFANMDPNQRFGHSGVAPKLMHASNQSGVAPHRRLYGSPILRGRSGLPPNQGFRSLSNVSPIVHSNSQSGSNVHIPQRMAAWPSLSSYMTSEYATAASDQVRNSNMGSILNFQRGTSVAAPAPAPGSSVTTRNWYQSDELSARNGGASHVSSSVPFSKNLGVQAVGQVIPFARGSGPAMTSELPAGASLKRKAAQPPPALSQVPIRKRRSVKPSIGSYTSNTAQDAPSVAPLPPVLSQAPPVPSLAQYAPAVSTVKLTASPPLRPLAPKAPAPQLLSKATPAQLPRRRSTPVFPRPRMSSPPHRIQRQDTERLQLSGYNCLLCKRNLSYTPAPEGPVTQPAIPPPVAVLACGHCFHDVCLNQMTPKDEADNPPCIACAIGEN</sequence>
<dbReference type="AlphaFoldDB" id="A0A1R3HUD2"/>
<evidence type="ECO:0000313" key="5">
    <source>
        <dbReference type="Proteomes" id="UP000187203"/>
    </source>
</evidence>
<evidence type="ECO:0000256" key="1">
    <source>
        <dbReference type="PROSITE-ProRule" id="PRU00175"/>
    </source>
</evidence>
<evidence type="ECO:0000313" key="4">
    <source>
        <dbReference type="EMBL" id="OMO73973.1"/>
    </source>
</evidence>
<comment type="caution">
    <text evidence="4">The sequence shown here is derived from an EMBL/GenBank/DDBJ whole genome shotgun (WGS) entry which is preliminary data.</text>
</comment>
<dbReference type="PROSITE" id="PS50089">
    <property type="entry name" value="ZF_RING_2"/>
    <property type="match status" value="1"/>
</dbReference>
<feature type="region of interest" description="Disordered" evidence="2">
    <location>
        <begin position="500"/>
        <end position="548"/>
    </location>
</feature>